<proteinExistence type="predicted"/>
<name>A0A7Y0MUN9_VIBAL</name>
<evidence type="ECO:0008006" key="3">
    <source>
        <dbReference type="Google" id="ProtNLM"/>
    </source>
</evidence>
<gene>
    <name evidence="1" type="ORF">HKB35_08720</name>
</gene>
<accession>A0A7Y0MUN9</accession>
<protein>
    <recommendedName>
        <fullName evidence="3">N-acetyltransferase domain-containing protein</fullName>
    </recommendedName>
</protein>
<sequence length="117" mass="13141">MAGRDDLPDLPKEVISKLDSGDAHLFVGERCGAVLEVTHEDNEIVMYVVFGWSDNGHGISDYINAYYQLAKDVGAEKIVSLARRAGVYRLWRAHGFKKVGYNEQGLIRFEKRLVNNG</sequence>
<dbReference type="EMBL" id="JABCMA010000006">
    <property type="protein sequence ID" value="NMR73695.1"/>
    <property type="molecule type" value="Genomic_DNA"/>
</dbReference>
<dbReference type="Proteomes" id="UP000565155">
    <property type="component" value="Unassembled WGS sequence"/>
</dbReference>
<organism evidence="1 2">
    <name type="scientific">Vibrio alginolyticus</name>
    <dbReference type="NCBI Taxonomy" id="663"/>
    <lineage>
        <taxon>Bacteria</taxon>
        <taxon>Pseudomonadati</taxon>
        <taxon>Pseudomonadota</taxon>
        <taxon>Gammaproteobacteria</taxon>
        <taxon>Vibrionales</taxon>
        <taxon>Vibrionaceae</taxon>
        <taxon>Vibrio</taxon>
    </lineage>
</organism>
<comment type="caution">
    <text evidence="1">The sequence shown here is derived from an EMBL/GenBank/DDBJ whole genome shotgun (WGS) entry which is preliminary data.</text>
</comment>
<evidence type="ECO:0000313" key="1">
    <source>
        <dbReference type="EMBL" id="NMR73695.1"/>
    </source>
</evidence>
<reference evidence="1 2" key="1">
    <citation type="submission" date="2020-04" db="EMBL/GenBank/DDBJ databases">
        <title>Whole-genome sequencing of Vibrio spp. from China reveals different genetic environments of blaCTX-M-14 among diverse lineages.</title>
        <authorList>
            <person name="Zheng Z."/>
            <person name="Ye L."/>
            <person name="Chen S."/>
        </authorList>
    </citation>
    <scope>NUCLEOTIDE SEQUENCE [LARGE SCALE GENOMIC DNA]</scope>
    <source>
        <strain evidence="1 2">Vb1636</strain>
    </source>
</reference>
<dbReference type="AlphaFoldDB" id="A0A7Y0MUN9"/>
<dbReference type="RefSeq" id="WP_127891400.1">
    <property type="nucleotide sequence ID" value="NZ_JABCMA010000006.1"/>
</dbReference>
<evidence type="ECO:0000313" key="2">
    <source>
        <dbReference type="Proteomes" id="UP000565155"/>
    </source>
</evidence>